<keyword evidence="5" id="KW-1185">Reference proteome</keyword>
<evidence type="ECO:0000313" key="5">
    <source>
        <dbReference type="Proteomes" id="UP001626550"/>
    </source>
</evidence>
<dbReference type="EMBL" id="JBJKFK010006329">
    <property type="protein sequence ID" value="KAL3307855.1"/>
    <property type="molecule type" value="Genomic_DNA"/>
</dbReference>
<dbReference type="GO" id="GO:0005576">
    <property type="term" value="C:extracellular region"/>
    <property type="evidence" value="ECO:0007669"/>
    <property type="project" value="UniProtKB-SubCell"/>
</dbReference>
<protein>
    <recommendedName>
        <fullName evidence="3">Phospholipase A2-like central domain-containing protein</fullName>
    </recommendedName>
</protein>
<evidence type="ECO:0000256" key="1">
    <source>
        <dbReference type="ARBA" id="ARBA00004613"/>
    </source>
</evidence>
<gene>
    <name evidence="4" type="ORF">Ciccas_013621</name>
</gene>
<dbReference type="InterPro" id="IPR016090">
    <property type="entry name" value="PLA2-like_dom"/>
</dbReference>
<dbReference type="Proteomes" id="UP001626550">
    <property type="component" value="Unassembled WGS sequence"/>
</dbReference>
<proteinExistence type="predicted"/>
<keyword evidence="2" id="KW-0964">Secreted</keyword>
<comment type="subcellular location">
    <subcellularLocation>
        <location evidence="1">Secreted</location>
    </subcellularLocation>
</comment>
<organism evidence="4 5">
    <name type="scientific">Cichlidogyrus casuarinus</name>
    <dbReference type="NCBI Taxonomy" id="1844966"/>
    <lineage>
        <taxon>Eukaryota</taxon>
        <taxon>Metazoa</taxon>
        <taxon>Spiralia</taxon>
        <taxon>Lophotrochozoa</taxon>
        <taxon>Platyhelminthes</taxon>
        <taxon>Monogenea</taxon>
        <taxon>Monopisthocotylea</taxon>
        <taxon>Dactylogyridea</taxon>
        <taxon>Ancyrocephalidae</taxon>
        <taxon>Cichlidogyrus</taxon>
    </lineage>
</organism>
<evidence type="ECO:0000256" key="2">
    <source>
        <dbReference type="ARBA" id="ARBA00022525"/>
    </source>
</evidence>
<dbReference type="AlphaFoldDB" id="A0ABD2PL78"/>
<accession>A0ABD2PL78</accession>
<dbReference type="Gene3D" id="1.20.90.10">
    <property type="entry name" value="Phospholipase A2 domain"/>
    <property type="match status" value="1"/>
</dbReference>
<evidence type="ECO:0000259" key="3">
    <source>
        <dbReference type="Pfam" id="PF05826"/>
    </source>
</evidence>
<dbReference type="InterPro" id="IPR036444">
    <property type="entry name" value="PLipase_A2_dom_sf"/>
</dbReference>
<dbReference type="Pfam" id="PF05826">
    <property type="entry name" value="Phospholip_A2_2"/>
    <property type="match status" value="1"/>
</dbReference>
<evidence type="ECO:0000313" key="4">
    <source>
        <dbReference type="EMBL" id="KAL3307855.1"/>
    </source>
</evidence>
<feature type="domain" description="Phospholipase A2-like central" evidence="3">
    <location>
        <begin position="3"/>
        <end position="98"/>
    </location>
</feature>
<dbReference type="PROSITE" id="PS00118">
    <property type="entry name" value="PA2_HIS"/>
    <property type="match status" value="1"/>
</dbReference>
<name>A0ABD2PL78_9PLAT</name>
<dbReference type="SUPFAM" id="SSF48619">
    <property type="entry name" value="Phospholipase A2, PLA2"/>
    <property type="match status" value="1"/>
</dbReference>
<dbReference type="InterPro" id="IPR033113">
    <property type="entry name" value="PLA2_histidine"/>
</dbReference>
<comment type="caution">
    <text evidence="4">The sequence shown here is derived from an EMBL/GenBank/DDBJ whole genome shotgun (WGS) entry which is preliminary data.</text>
</comment>
<reference evidence="4 5" key="1">
    <citation type="submission" date="2024-11" db="EMBL/GenBank/DDBJ databases">
        <title>Adaptive evolution of stress response genes in parasites aligns with host niche diversity.</title>
        <authorList>
            <person name="Hahn C."/>
            <person name="Resl P."/>
        </authorList>
    </citation>
    <scope>NUCLEOTIDE SEQUENCE [LARGE SCALE GENOMIC DNA]</scope>
    <source>
        <strain evidence="4">EGGRZ-B1_66</strain>
        <tissue evidence="4">Body</tissue>
    </source>
</reference>
<dbReference type="PANTHER" id="PTHR12253">
    <property type="entry name" value="RH14732P"/>
    <property type="match status" value="1"/>
</dbReference>
<sequence length="134" mass="15286">MSFPHTKWCGPGNKAKNYKDLGYFRDVDMCCRDHDHCKISVAAGANLRNYKNEGMFTESACYCDERLEECLKSPKINNQLIATLIGSMYFELAKETCLIAYSVPNEGIRVESVNYIDYDSYKSKDQAKTLGRIN</sequence>